<evidence type="ECO:0000313" key="3">
    <source>
        <dbReference type="EMBL" id="KAF4077287.1"/>
    </source>
</evidence>
<dbReference type="AlphaFoldDB" id="A0A7J6A5P4"/>
<dbReference type="GO" id="GO:0007165">
    <property type="term" value="P:signal transduction"/>
    <property type="evidence" value="ECO:0007669"/>
    <property type="project" value="InterPro"/>
</dbReference>
<feature type="compositionally biased region" description="Basic and acidic residues" evidence="1">
    <location>
        <begin position="149"/>
        <end position="180"/>
    </location>
</feature>
<comment type="caution">
    <text evidence="3">The sequence shown here is derived from an EMBL/GenBank/DDBJ whole genome shotgun (WGS) entry which is preliminary data.</text>
</comment>
<sequence length="180" mass="19948">MDMKEKQHRSLTRARCRKEPHYATSSIGADKCHVAQQKCYSSSETLTAYEQEARMHYGPETVEYVGQGSLTLAELGVCEPQQQSVYCSDLGLVQQGYSLSAGYDADSDPEGLMTPERAIQLWRGQGLKSHHSSGLSSPDQSALTLTDSENEHKTDDESGRTVEQVKDSGERECVKRENTV</sequence>
<name>A0A7J6A5P4_AMEME</name>
<feature type="region of interest" description="Disordered" evidence="1">
    <location>
        <begin position="1"/>
        <end position="23"/>
    </location>
</feature>
<dbReference type="PROSITE" id="PS51361">
    <property type="entry name" value="TENEURIN_N"/>
    <property type="match status" value="1"/>
</dbReference>
<feature type="region of interest" description="Disordered" evidence="1">
    <location>
        <begin position="124"/>
        <end position="180"/>
    </location>
</feature>
<dbReference type="Proteomes" id="UP000593565">
    <property type="component" value="Unassembled WGS sequence"/>
</dbReference>
<feature type="compositionally biased region" description="Basic residues" evidence="1">
    <location>
        <begin position="1"/>
        <end position="18"/>
    </location>
</feature>
<dbReference type="Pfam" id="PF06484">
    <property type="entry name" value="Ten_N"/>
    <property type="match status" value="1"/>
</dbReference>
<feature type="compositionally biased region" description="Polar residues" evidence="1">
    <location>
        <begin position="138"/>
        <end position="147"/>
    </location>
</feature>
<dbReference type="InterPro" id="IPR009471">
    <property type="entry name" value="Ten_N"/>
</dbReference>
<dbReference type="GO" id="GO:0016020">
    <property type="term" value="C:membrane"/>
    <property type="evidence" value="ECO:0007669"/>
    <property type="project" value="InterPro"/>
</dbReference>
<dbReference type="EMBL" id="JAAGNN010000018">
    <property type="protein sequence ID" value="KAF4077287.1"/>
    <property type="molecule type" value="Genomic_DNA"/>
</dbReference>
<evidence type="ECO:0000259" key="2">
    <source>
        <dbReference type="PROSITE" id="PS51361"/>
    </source>
</evidence>
<feature type="domain" description="Teneurin N-terminal" evidence="2">
    <location>
        <begin position="1"/>
        <end position="180"/>
    </location>
</feature>
<accession>A0A7J6A5P4</accession>
<protein>
    <recommendedName>
        <fullName evidence="2">Teneurin N-terminal domain-containing protein</fullName>
    </recommendedName>
</protein>
<gene>
    <name evidence="3" type="ORF">AMELA_G00206350</name>
</gene>
<organism evidence="3 4">
    <name type="scientific">Ameiurus melas</name>
    <name type="common">Black bullhead</name>
    <name type="synonym">Silurus melas</name>
    <dbReference type="NCBI Taxonomy" id="219545"/>
    <lineage>
        <taxon>Eukaryota</taxon>
        <taxon>Metazoa</taxon>
        <taxon>Chordata</taxon>
        <taxon>Craniata</taxon>
        <taxon>Vertebrata</taxon>
        <taxon>Euteleostomi</taxon>
        <taxon>Actinopterygii</taxon>
        <taxon>Neopterygii</taxon>
        <taxon>Teleostei</taxon>
        <taxon>Ostariophysi</taxon>
        <taxon>Siluriformes</taxon>
        <taxon>Ictaluridae</taxon>
        <taxon>Ameiurus</taxon>
    </lineage>
</organism>
<proteinExistence type="predicted"/>
<evidence type="ECO:0000313" key="4">
    <source>
        <dbReference type="Proteomes" id="UP000593565"/>
    </source>
</evidence>
<evidence type="ECO:0000256" key="1">
    <source>
        <dbReference type="SAM" id="MobiDB-lite"/>
    </source>
</evidence>
<keyword evidence="4" id="KW-1185">Reference proteome</keyword>
<reference evidence="3 4" key="1">
    <citation type="submission" date="2020-02" db="EMBL/GenBank/DDBJ databases">
        <title>A chromosome-scale genome assembly of the black bullhead catfish (Ameiurus melas).</title>
        <authorList>
            <person name="Wen M."/>
            <person name="Zham M."/>
            <person name="Cabau C."/>
            <person name="Klopp C."/>
            <person name="Donnadieu C."/>
            <person name="Roques C."/>
            <person name="Bouchez O."/>
            <person name="Lampietro C."/>
            <person name="Jouanno E."/>
            <person name="Herpin A."/>
            <person name="Louis A."/>
            <person name="Berthelot C."/>
            <person name="Parey E."/>
            <person name="Roest-Crollius H."/>
            <person name="Braasch I."/>
            <person name="Postlethwait J."/>
            <person name="Robinson-Rechavi M."/>
            <person name="Echchiki A."/>
            <person name="Begum T."/>
            <person name="Montfort J."/>
            <person name="Schartl M."/>
            <person name="Bobe J."/>
            <person name="Guiguen Y."/>
        </authorList>
    </citation>
    <scope>NUCLEOTIDE SEQUENCE [LARGE SCALE GENOMIC DNA]</scope>
    <source>
        <strain evidence="3">M_S1</strain>
        <tissue evidence="3">Blood</tissue>
    </source>
</reference>